<dbReference type="EMBL" id="CP000724">
    <property type="protein sequence ID" value="ABR48749.1"/>
    <property type="molecule type" value="Genomic_DNA"/>
</dbReference>
<accession>A6TRD1</accession>
<evidence type="ECO:0000313" key="2">
    <source>
        <dbReference type="Proteomes" id="UP000001572"/>
    </source>
</evidence>
<gene>
    <name evidence="1" type="ordered locus">Amet_2597</name>
</gene>
<sequence>MEKYWKNASGCYDPTLAKVIESENIAEKANEKARNKQVHDTIQEIKNMLKERDLELLCRIELKDNRTNKNYK</sequence>
<dbReference type="AlphaFoldDB" id="A6TRD1"/>
<proteinExistence type="predicted"/>
<protein>
    <submittedName>
        <fullName evidence="1">Uncharacterized protein</fullName>
    </submittedName>
</protein>
<dbReference type="HOGENOM" id="CLU_2713423_0_0_9"/>
<dbReference type="KEGG" id="amt:Amet_2597"/>
<reference evidence="2" key="1">
    <citation type="journal article" date="2016" name="Genome Announc.">
        <title>Complete genome sequence of Alkaliphilus metalliredigens strain QYMF, an alkaliphilic and metal-reducing bacterium isolated from borax-contaminated leachate ponds.</title>
        <authorList>
            <person name="Hwang C."/>
            <person name="Copeland A."/>
            <person name="Lucas S."/>
            <person name="Lapidus A."/>
            <person name="Barry K."/>
            <person name="Detter J.C."/>
            <person name="Glavina Del Rio T."/>
            <person name="Hammon N."/>
            <person name="Israni S."/>
            <person name="Dalin E."/>
            <person name="Tice H."/>
            <person name="Pitluck S."/>
            <person name="Chertkov O."/>
            <person name="Brettin T."/>
            <person name="Bruce D."/>
            <person name="Han C."/>
            <person name="Schmutz J."/>
            <person name="Larimer F."/>
            <person name="Land M.L."/>
            <person name="Hauser L."/>
            <person name="Kyrpides N."/>
            <person name="Mikhailova N."/>
            <person name="Ye Q."/>
            <person name="Zhou J."/>
            <person name="Richardson P."/>
            <person name="Fields M.W."/>
        </authorList>
    </citation>
    <scope>NUCLEOTIDE SEQUENCE [LARGE SCALE GENOMIC DNA]</scope>
    <source>
        <strain evidence="2">QYMF</strain>
    </source>
</reference>
<dbReference type="OrthoDB" id="1955425at2"/>
<keyword evidence="2" id="KW-1185">Reference proteome</keyword>
<dbReference type="RefSeq" id="WP_012063723.1">
    <property type="nucleotide sequence ID" value="NC_009633.1"/>
</dbReference>
<organism evidence="1 2">
    <name type="scientific">Alkaliphilus metalliredigens (strain QYMF)</name>
    <dbReference type="NCBI Taxonomy" id="293826"/>
    <lineage>
        <taxon>Bacteria</taxon>
        <taxon>Bacillati</taxon>
        <taxon>Bacillota</taxon>
        <taxon>Clostridia</taxon>
        <taxon>Peptostreptococcales</taxon>
        <taxon>Natronincolaceae</taxon>
        <taxon>Alkaliphilus</taxon>
    </lineage>
</organism>
<name>A6TRD1_ALKMQ</name>
<evidence type="ECO:0000313" key="1">
    <source>
        <dbReference type="EMBL" id="ABR48749.1"/>
    </source>
</evidence>
<dbReference type="Proteomes" id="UP000001572">
    <property type="component" value="Chromosome"/>
</dbReference>
<dbReference type="STRING" id="293826.Amet_2597"/>